<accession>A0ABW4PCJ6</accession>
<feature type="signal peptide" evidence="1">
    <location>
        <begin position="1"/>
        <end position="26"/>
    </location>
</feature>
<evidence type="ECO:0000313" key="3">
    <source>
        <dbReference type="Proteomes" id="UP001597286"/>
    </source>
</evidence>
<keyword evidence="1" id="KW-0732">Signal</keyword>
<name>A0ABW4PCJ6_9NOCA</name>
<evidence type="ECO:0000256" key="1">
    <source>
        <dbReference type="SAM" id="SignalP"/>
    </source>
</evidence>
<dbReference type="EMBL" id="JBHUFB010000021">
    <property type="protein sequence ID" value="MFD1815494.1"/>
    <property type="molecule type" value="Genomic_DNA"/>
</dbReference>
<protein>
    <recommendedName>
        <fullName evidence="4">Glycine zipper family protein</fullName>
    </recommendedName>
</protein>
<keyword evidence="3" id="KW-1185">Reference proteome</keyword>
<reference evidence="3" key="1">
    <citation type="journal article" date="2019" name="Int. J. Syst. Evol. Microbiol.">
        <title>The Global Catalogue of Microorganisms (GCM) 10K type strain sequencing project: providing services to taxonomists for standard genome sequencing and annotation.</title>
        <authorList>
            <consortium name="The Broad Institute Genomics Platform"/>
            <consortium name="The Broad Institute Genome Sequencing Center for Infectious Disease"/>
            <person name="Wu L."/>
            <person name="Ma J."/>
        </authorList>
    </citation>
    <scope>NUCLEOTIDE SEQUENCE [LARGE SCALE GENOMIC DNA]</scope>
    <source>
        <strain evidence="3">DT72</strain>
    </source>
</reference>
<comment type="caution">
    <text evidence="2">The sequence shown here is derived from an EMBL/GenBank/DDBJ whole genome shotgun (WGS) entry which is preliminary data.</text>
</comment>
<sequence length="140" mass="13912">MKMAKAVILPVLVTAAIASGAGPAAAQLPAPPPLPALPTIPPPPPVAAMFAEQTWPGNETKQDAFNNMANEVNTGWATNGLQSTLIGANIGFGIGCLSIFPNFIAGCIIGTAVGVVAGAATGIGSNPNVVPSIEKFVATP</sequence>
<proteinExistence type="predicted"/>
<evidence type="ECO:0000313" key="2">
    <source>
        <dbReference type="EMBL" id="MFD1815494.1"/>
    </source>
</evidence>
<evidence type="ECO:0008006" key="4">
    <source>
        <dbReference type="Google" id="ProtNLM"/>
    </source>
</evidence>
<organism evidence="2 3">
    <name type="scientific">Rhodococcus gannanensis</name>
    <dbReference type="NCBI Taxonomy" id="1960308"/>
    <lineage>
        <taxon>Bacteria</taxon>
        <taxon>Bacillati</taxon>
        <taxon>Actinomycetota</taxon>
        <taxon>Actinomycetes</taxon>
        <taxon>Mycobacteriales</taxon>
        <taxon>Nocardiaceae</taxon>
        <taxon>Rhodococcus</taxon>
    </lineage>
</organism>
<gene>
    <name evidence="2" type="ORF">ACFSJG_25025</name>
</gene>
<dbReference type="RefSeq" id="WP_378487955.1">
    <property type="nucleotide sequence ID" value="NZ_JBHUFB010000021.1"/>
</dbReference>
<dbReference type="Proteomes" id="UP001597286">
    <property type="component" value="Unassembled WGS sequence"/>
</dbReference>
<feature type="chain" id="PRO_5046243864" description="Glycine zipper family protein" evidence="1">
    <location>
        <begin position="27"/>
        <end position="140"/>
    </location>
</feature>